<feature type="coiled-coil region" evidence="1">
    <location>
        <begin position="27"/>
        <end position="54"/>
    </location>
</feature>
<evidence type="ECO:0000313" key="3">
    <source>
        <dbReference type="Proteomes" id="UP000186098"/>
    </source>
</evidence>
<sequence length="120" mass="13325">MRNLLYLTAALSVMGLAFWAYRENYRTQAAQDDLEDLQREIIVLREELGVLNAEWAYLNRPDRLRELVNLNFDRLALLPMQPEQMGALAQLPYPDPGLGGVGVPVDAIALSGAGQSEVSP</sequence>
<organism evidence="2 3">
    <name type="scientific">Phaeovulum vinaykumarii</name>
    <dbReference type="NCBI Taxonomy" id="407234"/>
    <lineage>
        <taxon>Bacteria</taxon>
        <taxon>Pseudomonadati</taxon>
        <taxon>Pseudomonadota</taxon>
        <taxon>Alphaproteobacteria</taxon>
        <taxon>Rhodobacterales</taxon>
        <taxon>Paracoccaceae</taxon>
        <taxon>Phaeovulum</taxon>
    </lineage>
</organism>
<dbReference type="OrthoDB" id="7165680at2"/>
<reference evidence="3" key="1">
    <citation type="submission" date="2017-01" db="EMBL/GenBank/DDBJ databases">
        <authorList>
            <person name="Varghese N."/>
            <person name="Submissions S."/>
        </authorList>
    </citation>
    <scope>NUCLEOTIDE SEQUENCE [LARGE SCALE GENOMIC DNA]</scope>
    <source>
        <strain evidence="3">DSM 18714</strain>
    </source>
</reference>
<dbReference type="RefSeq" id="WP_076363170.1">
    <property type="nucleotide sequence ID" value="NZ_FTOM01000001.1"/>
</dbReference>
<proteinExistence type="predicted"/>
<gene>
    <name evidence="2" type="ORF">SAMN05421795_101323</name>
</gene>
<name>A0A1N7JTK1_9RHOB</name>
<evidence type="ECO:0000313" key="2">
    <source>
        <dbReference type="EMBL" id="SIS52673.1"/>
    </source>
</evidence>
<accession>A0A1N7JTK1</accession>
<dbReference type="AlphaFoldDB" id="A0A1N7JTK1"/>
<keyword evidence="3" id="KW-1185">Reference proteome</keyword>
<dbReference type="STRING" id="407234.SAMN05421795_101323"/>
<keyword evidence="1" id="KW-0175">Coiled coil</keyword>
<evidence type="ECO:0000256" key="1">
    <source>
        <dbReference type="SAM" id="Coils"/>
    </source>
</evidence>
<dbReference type="EMBL" id="FTOM01000001">
    <property type="protein sequence ID" value="SIS52673.1"/>
    <property type="molecule type" value="Genomic_DNA"/>
</dbReference>
<protein>
    <recommendedName>
        <fullName evidence="4">Cell division protein FtsL</fullName>
    </recommendedName>
</protein>
<dbReference type="Proteomes" id="UP000186098">
    <property type="component" value="Unassembled WGS sequence"/>
</dbReference>
<evidence type="ECO:0008006" key="4">
    <source>
        <dbReference type="Google" id="ProtNLM"/>
    </source>
</evidence>